<dbReference type="Gene3D" id="3.10.20.90">
    <property type="entry name" value="Phosphatidylinositol 3-kinase Catalytic Subunit, Chain A, domain 1"/>
    <property type="match status" value="1"/>
</dbReference>
<keyword evidence="6" id="KW-0067">ATP-binding</keyword>
<evidence type="ECO:0000256" key="1">
    <source>
        <dbReference type="ARBA" id="ARBA00012513"/>
    </source>
</evidence>
<evidence type="ECO:0000259" key="9">
    <source>
        <dbReference type="PROSITE" id="PS50011"/>
    </source>
</evidence>
<dbReference type="Pfam" id="PF00069">
    <property type="entry name" value="Pkinase"/>
    <property type="match status" value="1"/>
</dbReference>
<dbReference type="GO" id="GO:0004674">
    <property type="term" value="F:protein serine/threonine kinase activity"/>
    <property type="evidence" value="ECO:0007669"/>
    <property type="project" value="UniProtKB-KW"/>
</dbReference>
<dbReference type="FunFam" id="1.10.510.10:FF:000046">
    <property type="entry name" value="probable serine/threonine-protein kinase WNK9"/>
    <property type="match status" value="1"/>
</dbReference>
<evidence type="ECO:0000256" key="3">
    <source>
        <dbReference type="ARBA" id="ARBA00022679"/>
    </source>
</evidence>
<dbReference type="SMART" id="SM00220">
    <property type="entry name" value="S_TKc"/>
    <property type="match status" value="1"/>
</dbReference>
<reference evidence="10 11" key="1">
    <citation type="journal article" date="2012" name="Nat. Biotechnol.">
        <title>Draft genome sequence of pigeonpea (Cajanus cajan), an orphan legume crop of resource-poor farmers.</title>
        <authorList>
            <person name="Varshney R.K."/>
            <person name="Chen W."/>
            <person name="Li Y."/>
            <person name="Bharti A.K."/>
            <person name="Saxena R.K."/>
            <person name="Schlueter J.A."/>
            <person name="Donoghue M.T."/>
            <person name="Azam S."/>
            <person name="Fan G."/>
            <person name="Whaley A.M."/>
            <person name="Farmer A.D."/>
            <person name="Sheridan J."/>
            <person name="Iwata A."/>
            <person name="Tuteja R."/>
            <person name="Penmetsa R.V."/>
            <person name="Wu W."/>
            <person name="Upadhyaya H.D."/>
            <person name="Yang S.P."/>
            <person name="Shah T."/>
            <person name="Saxena K.B."/>
            <person name="Michael T."/>
            <person name="McCombie W.R."/>
            <person name="Yang B."/>
            <person name="Zhang G."/>
            <person name="Yang H."/>
            <person name="Wang J."/>
            <person name="Spillane C."/>
            <person name="Cook D.R."/>
            <person name="May G.D."/>
            <person name="Xu X."/>
            <person name="Jackson S.A."/>
        </authorList>
    </citation>
    <scope>NUCLEOTIDE SEQUENCE [LARGE SCALE GENOMIC DNA]</scope>
    <source>
        <strain evidence="11">cv. Asha</strain>
    </source>
</reference>
<dbReference type="PROSITE" id="PS50011">
    <property type="entry name" value="PROTEIN_KINASE_DOM"/>
    <property type="match status" value="1"/>
</dbReference>
<dbReference type="InterPro" id="IPR011009">
    <property type="entry name" value="Kinase-like_dom_sf"/>
</dbReference>
<dbReference type="Gene3D" id="1.10.510.10">
    <property type="entry name" value="Transferase(Phosphotransferase) domain 1"/>
    <property type="match status" value="1"/>
</dbReference>
<dbReference type="InterPro" id="IPR008271">
    <property type="entry name" value="Ser/Thr_kinase_AS"/>
</dbReference>
<keyword evidence="11" id="KW-1185">Reference proteome</keyword>
<dbReference type="FunFam" id="3.30.200.20:FF:000075">
    <property type="entry name" value="Probable serine/threonine-protein kinase WNK1"/>
    <property type="match status" value="1"/>
</dbReference>
<evidence type="ECO:0000256" key="8">
    <source>
        <dbReference type="ARBA" id="ARBA00048679"/>
    </source>
</evidence>
<dbReference type="CDD" id="cd13983">
    <property type="entry name" value="STKc_WNK"/>
    <property type="match status" value="1"/>
</dbReference>
<organism evidence="10 11">
    <name type="scientific">Cajanus cajan</name>
    <name type="common">Pigeon pea</name>
    <name type="synonym">Cajanus indicus</name>
    <dbReference type="NCBI Taxonomy" id="3821"/>
    <lineage>
        <taxon>Eukaryota</taxon>
        <taxon>Viridiplantae</taxon>
        <taxon>Streptophyta</taxon>
        <taxon>Embryophyta</taxon>
        <taxon>Tracheophyta</taxon>
        <taxon>Spermatophyta</taxon>
        <taxon>Magnoliopsida</taxon>
        <taxon>eudicotyledons</taxon>
        <taxon>Gunneridae</taxon>
        <taxon>Pentapetalae</taxon>
        <taxon>rosids</taxon>
        <taxon>fabids</taxon>
        <taxon>Fabales</taxon>
        <taxon>Fabaceae</taxon>
        <taxon>Papilionoideae</taxon>
        <taxon>50 kb inversion clade</taxon>
        <taxon>NPAAA clade</taxon>
        <taxon>indigoferoid/millettioid clade</taxon>
        <taxon>Phaseoleae</taxon>
        <taxon>Cajanus</taxon>
    </lineage>
</organism>
<comment type="catalytic activity">
    <reaction evidence="8">
        <text>L-seryl-[protein] + ATP = O-phospho-L-seryl-[protein] + ADP + H(+)</text>
        <dbReference type="Rhea" id="RHEA:17989"/>
        <dbReference type="Rhea" id="RHEA-COMP:9863"/>
        <dbReference type="Rhea" id="RHEA-COMP:11604"/>
        <dbReference type="ChEBI" id="CHEBI:15378"/>
        <dbReference type="ChEBI" id="CHEBI:29999"/>
        <dbReference type="ChEBI" id="CHEBI:30616"/>
        <dbReference type="ChEBI" id="CHEBI:83421"/>
        <dbReference type="ChEBI" id="CHEBI:456216"/>
        <dbReference type="EC" id="2.7.11.1"/>
    </reaction>
</comment>
<dbReference type="EC" id="2.7.11.1" evidence="1"/>
<keyword evidence="4" id="KW-0547">Nucleotide-binding</keyword>
<dbReference type="SUPFAM" id="SSF56112">
    <property type="entry name" value="Protein kinase-like (PK-like)"/>
    <property type="match status" value="1"/>
</dbReference>
<dbReference type="InterPro" id="IPR000719">
    <property type="entry name" value="Prot_kinase_dom"/>
</dbReference>
<evidence type="ECO:0000256" key="7">
    <source>
        <dbReference type="ARBA" id="ARBA00047899"/>
    </source>
</evidence>
<evidence type="ECO:0000256" key="6">
    <source>
        <dbReference type="ARBA" id="ARBA00022840"/>
    </source>
</evidence>
<dbReference type="Pfam" id="PF12202">
    <property type="entry name" value="OSR1_C"/>
    <property type="match status" value="1"/>
</dbReference>
<proteinExistence type="predicted"/>
<dbReference type="PANTHER" id="PTHR13902">
    <property type="entry name" value="SERINE/THREONINE-PROTEIN KINASE WNK WITH NO LYSINE -RELATED"/>
    <property type="match status" value="1"/>
</dbReference>
<dbReference type="EMBL" id="CM003605">
    <property type="protein sequence ID" value="KYP69642.1"/>
    <property type="molecule type" value="Genomic_DNA"/>
</dbReference>
<dbReference type="AlphaFoldDB" id="A0A151TRF4"/>
<evidence type="ECO:0000256" key="5">
    <source>
        <dbReference type="ARBA" id="ARBA00022777"/>
    </source>
</evidence>
<evidence type="ECO:0000313" key="10">
    <source>
        <dbReference type="EMBL" id="KYP69642.1"/>
    </source>
</evidence>
<dbReference type="OMA" id="KCIAHVS"/>
<keyword evidence="3" id="KW-0808">Transferase</keyword>
<dbReference type="Gene3D" id="3.30.200.20">
    <property type="entry name" value="Phosphorylase Kinase, domain 1"/>
    <property type="match status" value="1"/>
</dbReference>
<dbReference type="Proteomes" id="UP000075243">
    <property type="component" value="Chromosome 3"/>
</dbReference>
<protein>
    <recommendedName>
        <fullName evidence="1">non-specific serine/threonine protein kinase</fullName>
        <ecNumber evidence="1">2.7.11.1</ecNumber>
    </recommendedName>
</protein>
<keyword evidence="2" id="KW-0723">Serine/threonine-protein kinase</keyword>
<accession>A0A151TRF4</accession>
<dbReference type="GO" id="GO:0005524">
    <property type="term" value="F:ATP binding"/>
    <property type="evidence" value="ECO:0007669"/>
    <property type="project" value="UniProtKB-KW"/>
</dbReference>
<feature type="domain" description="Protein kinase" evidence="9">
    <location>
        <begin position="27"/>
        <end position="285"/>
    </location>
</feature>
<dbReference type="Gramene" id="C.cajan_08590.t">
    <property type="protein sequence ID" value="C.cajan_08590.t"/>
    <property type="gene ID" value="C.cajan_08590"/>
</dbReference>
<keyword evidence="5 10" id="KW-0418">Kinase</keyword>
<evidence type="ECO:0000256" key="4">
    <source>
        <dbReference type="ARBA" id="ARBA00022741"/>
    </source>
</evidence>
<dbReference type="PROSITE" id="PS00108">
    <property type="entry name" value="PROTEIN_KINASE_ST"/>
    <property type="match status" value="1"/>
</dbReference>
<dbReference type="InterPro" id="IPR050588">
    <property type="entry name" value="WNK_Ser-Thr_kinase"/>
</dbReference>
<comment type="catalytic activity">
    <reaction evidence="7">
        <text>L-threonyl-[protein] + ATP = O-phospho-L-threonyl-[protein] + ADP + H(+)</text>
        <dbReference type="Rhea" id="RHEA:46608"/>
        <dbReference type="Rhea" id="RHEA-COMP:11060"/>
        <dbReference type="Rhea" id="RHEA-COMP:11605"/>
        <dbReference type="ChEBI" id="CHEBI:15378"/>
        <dbReference type="ChEBI" id="CHEBI:30013"/>
        <dbReference type="ChEBI" id="CHEBI:30616"/>
        <dbReference type="ChEBI" id="CHEBI:61977"/>
        <dbReference type="ChEBI" id="CHEBI:456216"/>
        <dbReference type="EC" id="2.7.11.1"/>
    </reaction>
</comment>
<sequence>MPQDSSEPDLDDPDIEFVEVDPTGRYGRYKEVLGKGAFKKVYRGFDELEGIEVAWNQIKVADLLRNSEDLERLYSEVHLLKTLKHKNIIKFYNSWVDASNENINFITEIFTSGTLRQYRKKHKHVDLRALKKWSRQILEGLFYLHSHNPPVIHRDLKCDNIFVNGNQGEVKIGDLGLAAILQQANSAHSVIGTPEFMAPELYEEEYNELVDIYAFGMCLLELVTVEYPYVECTNAAQIYKKVTCGIRPASLAKVADLEVRAFIEKCIAHVSERLSAKDLLMHPFLQSDNDESVGRSLRSHAHHSGNNWHNQVTGENAEDNLAETRFTVEGHIRNIHFPFDIEADTSTAVASEMVEELELTDQDVTTIASMIDSEIQYHIPSWNASETPVDGFCLDSCCTPETRALASPMAHDSAASPSSLALEILPSGRKYWSDSPKALGANSPSRNIASFLSHEVDANADKGSSPEYINQIATNLENLLVKQKMELDELKRKHKLAVSDLLKELSPEMCQKVLNICNLQMPDGEM</sequence>
<name>A0A151TRF4_CAJCA</name>
<dbReference type="InterPro" id="IPR024678">
    <property type="entry name" value="Kinase_OSR1/WNK_CCT"/>
</dbReference>
<gene>
    <name evidence="10" type="ORF">KK1_008842</name>
</gene>
<evidence type="ECO:0000313" key="11">
    <source>
        <dbReference type="Proteomes" id="UP000075243"/>
    </source>
</evidence>
<dbReference type="STRING" id="3821.A0A151TRF4"/>
<evidence type="ECO:0000256" key="2">
    <source>
        <dbReference type="ARBA" id="ARBA00022527"/>
    </source>
</evidence>